<dbReference type="GO" id="GO:0016042">
    <property type="term" value="P:lipid catabolic process"/>
    <property type="evidence" value="ECO:0007669"/>
    <property type="project" value="UniProtKB-KW"/>
</dbReference>
<evidence type="ECO:0000256" key="7">
    <source>
        <dbReference type="PIRNR" id="PIRNR000862"/>
    </source>
</evidence>
<keyword evidence="2 8" id="KW-0732">Signal</keyword>
<evidence type="ECO:0000256" key="8">
    <source>
        <dbReference type="SAM" id="SignalP"/>
    </source>
</evidence>
<evidence type="ECO:0000313" key="12">
    <source>
        <dbReference type="Proteomes" id="UP000002358"/>
    </source>
</evidence>
<evidence type="ECO:0000256" key="1">
    <source>
        <dbReference type="ARBA" id="ARBA00010701"/>
    </source>
</evidence>
<dbReference type="Pfam" id="PF12146">
    <property type="entry name" value="Hydrolase_4"/>
    <property type="match status" value="1"/>
</dbReference>
<reference evidence="11" key="1">
    <citation type="submission" date="2021-01" db="UniProtKB">
        <authorList>
            <consortium name="EnsemblMetazoa"/>
        </authorList>
    </citation>
    <scope>IDENTIFICATION</scope>
</reference>
<keyword evidence="3 7" id="KW-0378">Hydrolase</keyword>
<feature type="domain" description="Serine aminopeptidase S33" evidence="10">
    <location>
        <begin position="113"/>
        <end position="244"/>
    </location>
</feature>
<evidence type="ECO:0000256" key="4">
    <source>
        <dbReference type="ARBA" id="ARBA00022963"/>
    </source>
</evidence>
<dbReference type="PANTHER" id="PTHR11005">
    <property type="entry name" value="LYSOSOMAL ACID LIPASE-RELATED"/>
    <property type="match status" value="1"/>
</dbReference>
<dbReference type="InterPro" id="IPR022742">
    <property type="entry name" value="Hydrolase_4"/>
</dbReference>
<accession>A0A7M7IS39</accession>
<evidence type="ECO:0000259" key="9">
    <source>
        <dbReference type="Pfam" id="PF04083"/>
    </source>
</evidence>
<dbReference type="AlphaFoldDB" id="A0A7M7IS39"/>
<comment type="similarity">
    <text evidence="1 7">Belongs to the AB hydrolase superfamily. Lipase family.</text>
</comment>
<dbReference type="GO" id="GO:0016788">
    <property type="term" value="F:hydrolase activity, acting on ester bonds"/>
    <property type="evidence" value="ECO:0007669"/>
    <property type="project" value="InterPro"/>
</dbReference>
<feature type="chain" id="PRO_5029467122" description="Lipase" evidence="8">
    <location>
        <begin position="17"/>
        <end position="374"/>
    </location>
</feature>
<organism evidence="11 12">
    <name type="scientific">Nasonia vitripennis</name>
    <name type="common">Parasitic wasp</name>
    <dbReference type="NCBI Taxonomy" id="7425"/>
    <lineage>
        <taxon>Eukaryota</taxon>
        <taxon>Metazoa</taxon>
        <taxon>Ecdysozoa</taxon>
        <taxon>Arthropoda</taxon>
        <taxon>Hexapoda</taxon>
        <taxon>Insecta</taxon>
        <taxon>Pterygota</taxon>
        <taxon>Neoptera</taxon>
        <taxon>Endopterygota</taxon>
        <taxon>Hymenoptera</taxon>
        <taxon>Apocrita</taxon>
        <taxon>Proctotrupomorpha</taxon>
        <taxon>Chalcidoidea</taxon>
        <taxon>Pteromalidae</taxon>
        <taxon>Pteromalinae</taxon>
        <taxon>Nasonia</taxon>
    </lineage>
</organism>
<keyword evidence="6" id="KW-0325">Glycoprotein</keyword>
<dbReference type="Proteomes" id="UP000002358">
    <property type="component" value="Chromosome 1"/>
</dbReference>
<dbReference type="SMR" id="A0A7M7IS39"/>
<evidence type="ECO:0000259" key="10">
    <source>
        <dbReference type="Pfam" id="PF12146"/>
    </source>
</evidence>
<name>A0A7M7IS39_NASVI</name>
<evidence type="ECO:0000256" key="6">
    <source>
        <dbReference type="ARBA" id="ARBA00023180"/>
    </source>
</evidence>
<dbReference type="Gene3D" id="3.40.50.1820">
    <property type="entry name" value="alpha/beta hydrolase"/>
    <property type="match status" value="1"/>
</dbReference>
<keyword evidence="5" id="KW-0443">Lipid metabolism</keyword>
<proteinExistence type="inferred from homology"/>
<evidence type="ECO:0000256" key="3">
    <source>
        <dbReference type="ARBA" id="ARBA00022801"/>
    </source>
</evidence>
<dbReference type="EnsemblMetazoa" id="XM_016985289">
    <property type="protein sequence ID" value="XP_016840778"/>
    <property type="gene ID" value="LOC100117631"/>
</dbReference>
<dbReference type="FunFam" id="3.40.50.1820:FF:000057">
    <property type="entry name" value="Lipase"/>
    <property type="match status" value="1"/>
</dbReference>
<sequence>MWLILLLSGFIGCGFGQSRIGFLDYVRPLSIRREEDPNGALGKLPVLDFLGLVTRHGYPAEQHQVITTDGYRLRLHRVPGSPRSPPGLGKPVIFIHHGILASSDAWILAGPDRDLVYILADAGYDVWLANARGNTYSRSHVHLSPDHDPEFWKFSIHEIALYDASRAIDFILERTSQQSLIITAHSMGTTVTMILLSSRPEYNAKIRLAIFMGGVGSWKHPRNFIKLIKENGQLVQSVIRALQITEFLPQTEATGELLNATCRDGSPFQHLCTSLTQFFVGYDPDLLDTKLLAKAYSYLPAGVSAQTLTHNYQNIKAGKLQLYDHGPVGNIEHYGQNTPPLYNLENIVIPVVLIYGLVGSGKSVEIRESRNSTT</sequence>
<dbReference type="PIRSF" id="PIRSF000862">
    <property type="entry name" value="Steryl_ester_lip"/>
    <property type="match status" value="1"/>
</dbReference>
<feature type="signal peptide" evidence="8">
    <location>
        <begin position="1"/>
        <end position="16"/>
    </location>
</feature>
<evidence type="ECO:0000256" key="5">
    <source>
        <dbReference type="ARBA" id="ARBA00023098"/>
    </source>
</evidence>
<dbReference type="Pfam" id="PF04083">
    <property type="entry name" value="Abhydro_lipase"/>
    <property type="match status" value="1"/>
</dbReference>
<dbReference type="InterPro" id="IPR029058">
    <property type="entry name" value="AB_hydrolase_fold"/>
</dbReference>
<dbReference type="SUPFAM" id="SSF53474">
    <property type="entry name" value="alpha/beta-Hydrolases"/>
    <property type="match status" value="1"/>
</dbReference>
<keyword evidence="12" id="KW-1185">Reference proteome</keyword>
<gene>
    <name evidence="11" type="primary">100117631</name>
</gene>
<evidence type="ECO:0000256" key="2">
    <source>
        <dbReference type="ARBA" id="ARBA00022729"/>
    </source>
</evidence>
<dbReference type="InterPro" id="IPR006693">
    <property type="entry name" value="AB_hydrolase_lipase"/>
</dbReference>
<dbReference type="InterPro" id="IPR025483">
    <property type="entry name" value="Lipase_euk"/>
</dbReference>
<feature type="domain" description="Partial AB-hydrolase lipase" evidence="9">
    <location>
        <begin position="53"/>
        <end position="108"/>
    </location>
</feature>
<evidence type="ECO:0000313" key="11">
    <source>
        <dbReference type="EnsemblMetazoa" id="XP_016840778"/>
    </source>
</evidence>
<dbReference type="OrthoDB" id="9974421at2759"/>
<protein>
    <recommendedName>
        <fullName evidence="7">Lipase</fullName>
    </recommendedName>
</protein>
<keyword evidence="4 7" id="KW-0442">Lipid degradation</keyword>